<dbReference type="Proteomes" id="UP000320481">
    <property type="component" value="Unassembled WGS sequence"/>
</dbReference>
<reference evidence="2" key="1">
    <citation type="journal article" date="2019" name="Microbiol. Resour. Announc.">
        <title>Draft Genomic Sequences of Streptomyces misionensis and Streptomyces albidoflavus, bacteria applied for phytopathogen biocontrol.</title>
        <authorList>
            <person name="Pylro V."/>
            <person name="Dias A."/>
            <person name="Andreote F."/>
            <person name="Varani A."/>
            <person name="Andreote C."/>
            <person name="Bernardo E."/>
            <person name="Martins T."/>
        </authorList>
    </citation>
    <scope>NUCLEOTIDE SEQUENCE [LARGE SCALE GENOMIC DNA]</scope>
    <source>
        <strain evidence="2">66</strain>
    </source>
</reference>
<dbReference type="EMBL" id="VOGW01000016">
    <property type="protein sequence ID" value="TWV57105.1"/>
    <property type="molecule type" value="Genomic_DNA"/>
</dbReference>
<dbReference type="Pfam" id="PF06259">
    <property type="entry name" value="Abhydrolase_8"/>
    <property type="match status" value="1"/>
</dbReference>
<keyword evidence="3" id="KW-1185">Reference proteome</keyword>
<feature type="domain" description="DUF1023" evidence="1">
    <location>
        <begin position="365"/>
        <end position="534"/>
    </location>
</feature>
<comment type="caution">
    <text evidence="2">The sequence shown here is derived from an EMBL/GenBank/DDBJ whole genome shotgun (WGS) entry which is preliminary data.</text>
</comment>
<dbReference type="RefSeq" id="WP_146463578.1">
    <property type="nucleotide sequence ID" value="NZ_VOGW01000016.1"/>
</dbReference>
<dbReference type="Gene3D" id="3.40.50.1820">
    <property type="entry name" value="alpha/beta hydrolase"/>
    <property type="match status" value="1"/>
</dbReference>
<proteinExistence type="predicted"/>
<protein>
    <recommendedName>
        <fullName evidence="1">DUF1023 domain-containing protein</fullName>
    </recommendedName>
</protein>
<name>A0A5C6K221_9ACTN</name>
<sequence length="611" mass="65758">MDLAALKALKPSEYQEAADGYRATSEMAGKAREAIDNRVSAGIRNQLSGESATAALRELKELSKDFHYVETECALVSTALNGFAFDMAAAKRKLEAAMEDAKAAGCTVGPDGSVTFPAGGKEVDGKVPEGGTVHVSTSPTDPAAAALERQAVNIHPNPNFGKAVGFADRIGDALKEATDADTKWAPKLRALKADDDLVVSDKDWIDVKSDTDGVRDAGKGYLDSLPQPPKHDNPKDNAEWWKGLTDEQRSDYLSVHPDAVGAMDGLPATVRDEANRTVLDEAHAKAQLEYDAWLKKHPEPERFQPYIDPYTGAMPKGLSVETQEWKDWEEARKTARGPLSGMEAIEKRFDTYTDESKRPYLLGFDDKNNGRVVISIGNPDTADNVATYVPGTGTTLGSIDGDIHRAEVLQDRASLTDPTHKTASILWLGYDAPQDLLTDATDAKYADAAREPLSNFLTGIDTAHHGSVNSTVLGHSYGTLVAGETMRDHPDLPVDRAILVGSPGVGVNHAKDLHIGADHVWAATARNDLVNLAPPPAGPLAPLNPKAYWRLFNDHSVMYGNDPISDEFGGRTFHVAPGKLPTTDGLMPAHSQYWEGDSLNNMAKIVTGGTP</sequence>
<organism evidence="2 3">
    <name type="scientific">Streptomyces misionensis</name>
    <dbReference type="NCBI Taxonomy" id="67331"/>
    <lineage>
        <taxon>Bacteria</taxon>
        <taxon>Bacillati</taxon>
        <taxon>Actinomycetota</taxon>
        <taxon>Actinomycetes</taxon>
        <taxon>Kitasatosporales</taxon>
        <taxon>Streptomycetaceae</taxon>
        <taxon>Streptomyces</taxon>
    </lineage>
</organism>
<dbReference type="InterPro" id="IPR029058">
    <property type="entry name" value="AB_hydrolase_fold"/>
</dbReference>
<dbReference type="InterPro" id="IPR010427">
    <property type="entry name" value="DUF1023"/>
</dbReference>
<dbReference type="AlphaFoldDB" id="A0A5C6K221"/>
<accession>A0A5C6K221</accession>
<evidence type="ECO:0000313" key="2">
    <source>
        <dbReference type="EMBL" id="TWV57105.1"/>
    </source>
</evidence>
<evidence type="ECO:0000313" key="3">
    <source>
        <dbReference type="Proteomes" id="UP000320481"/>
    </source>
</evidence>
<dbReference type="SUPFAM" id="SSF53474">
    <property type="entry name" value="alpha/beta-Hydrolases"/>
    <property type="match status" value="2"/>
</dbReference>
<gene>
    <name evidence="2" type="ORF">FRZ03_02920</name>
</gene>
<evidence type="ECO:0000259" key="1">
    <source>
        <dbReference type="Pfam" id="PF06259"/>
    </source>
</evidence>